<feature type="signal peptide" evidence="1">
    <location>
        <begin position="1"/>
        <end position="19"/>
    </location>
</feature>
<keyword evidence="1" id="KW-0732">Signal</keyword>
<organism evidence="2 3">
    <name type="scientific">Aerophototrophica crusticola</name>
    <dbReference type="NCBI Taxonomy" id="1709002"/>
    <lineage>
        <taxon>Bacteria</taxon>
        <taxon>Pseudomonadati</taxon>
        <taxon>Pseudomonadota</taxon>
        <taxon>Alphaproteobacteria</taxon>
        <taxon>Rhodospirillales</taxon>
        <taxon>Rhodospirillaceae</taxon>
        <taxon>Aerophototrophica</taxon>
    </lineage>
</organism>
<dbReference type="EMBL" id="CP051775">
    <property type="protein sequence ID" value="QJE72656.1"/>
    <property type="molecule type" value="Genomic_DNA"/>
</dbReference>
<proteinExistence type="predicted"/>
<evidence type="ECO:0000313" key="2">
    <source>
        <dbReference type="EMBL" id="QJE72656.1"/>
    </source>
</evidence>
<name>A0A858R6I6_9PROT</name>
<gene>
    <name evidence="2" type="ORF">HHL28_05675</name>
</gene>
<dbReference type="AlphaFoldDB" id="A0A858R6I6"/>
<evidence type="ECO:0000256" key="1">
    <source>
        <dbReference type="SAM" id="SignalP"/>
    </source>
</evidence>
<protein>
    <recommendedName>
        <fullName evidence="4">Lipoprotein</fullName>
    </recommendedName>
</protein>
<reference evidence="2" key="1">
    <citation type="submission" date="2020-04" db="EMBL/GenBank/DDBJ databases">
        <title>A desert anoxygenic phototrophic bacterium fixes CO2 using RubisCO under aerobic conditions.</title>
        <authorList>
            <person name="Tang K."/>
        </authorList>
    </citation>
    <scope>NUCLEOTIDE SEQUENCE [LARGE SCALE GENOMIC DNA]</scope>
    <source>
        <strain evidence="2">MIMtkB3</strain>
    </source>
</reference>
<dbReference type="Proteomes" id="UP000501891">
    <property type="component" value="Chromosome"/>
</dbReference>
<dbReference type="KEGG" id="acru:HHL28_05675"/>
<keyword evidence="3" id="KW-1185">Reference proteome</keyword>
<feature type="chain" id="PRO_5032397687" description="Lipoprotein" evidence="1">
    <location>
        <begin position="20"/>
        <end position="91"/>
    </location>
</feature>
<evidence type="ECO:0000313" key="3">
    <source>
        <dbReference type="Proteomes" id="UP000501891"/>
    </source>
</evidence>
<accession>A0A858R6I6</accession>
<dbReference type="PROSITE" id="PS51257">
    <property type="entry name" value="PROKAR_LIPOPROTEIN"/>
    <property type="match status" value="1"/>
</dbReference>
<sequence length="91" mass="9615">MRPLLPALSLLLLSACATAEAPRHVALADEHQGFAGCARVTQASWPGDAYKDLRAEKLAACLAKGGPEARLPVQVADRRGNTILPIQATDK</sequence>
<evidence type="ECO:0008006" key="4">
    <source>
        <dbReference type="Google" id="ProtNLM"/>
    </source>
</evidence>